<gene>
    <name evidence="9" type="ORF">HF521_015103</name>
</gene>
<dbReference type="AlphaFoldDB" id="A0A8T0A691"/>
<feature type="compositionally biased region" description="Basic and acidic residues" evidence="7">
    <location>
        <begin position="284"/>
        <end position="294"/>
    </location>
</feature>
<feature type="region of interest" description="Disordered" evidence="7">
    <location>
        <begin position="270"/>
        <end position="294"/>
    </location>
</feature>
<dbReference type="InterPro" id="IPR038386">
    <property type="entry name" value="Beta-thymosin_sf"/>
</dbReference>
<evidence type="ECO:0000256" key="2">
    <source>
        <dbReference type="ARBA" id="ARBA00009511"/>
    </source>
</evidence>
<accession>A0A8T0A691</accession>
<proteinExistence type="inferred from homology"/>
<organism evidence="9 10">
    <name type="scientific">Silurus meridionalis</name>
    <name type="common">Southern catfish</name>
    <name type="synonym">Silurus soldatovi meridionalis</name>
    <dbReference type="NCBI Taxonomy" id="175797"/>
    <lineage>
        <taxon>Eukaryota</taxon>
        <taxon>Metazoa</taxon>
        <taxon>Chordata</taxon>
        <taxon>Craniata</taxon>
        <taxon>Vertebrata</taxon>
        <taxon>Euteleostomi</taxon>
        <taxon>Actinopterygii</taxon>
        <taxon>Neopterygii</taxon>
        <taxon>Teleostei</taxon>
        <taxon>Ostariophysi</taxon>
        <taxon>Siluriformes</taxon>
        <taxon>Siluridae</taxon>
        <taxon>Silurus</taxon>
    </lineage>
</organism>
<evidence type="ECO:0000256" key="3">
    <source>
        <dbReference type="ARBA" id="ARBA00022490"/>
    </source>
</evidence>
<keyword evidence="10" id="KW-1185">Reference proteome</keyword>
<dbReference type="FunFam" id="1.20.5.520:FF:000001">
    <property type="entry name" value="Thymosin beta"/>
    <property type="match status" value="1"/>
</dbReference>
<evidence type="ECO:0000256" key="1">
    <source>
        <dbReference type="ARBA" id="ARBA00004245"/>
    </source>
</evidence>
<evidence type="ECO:0000256" key="6">
    <source>
        <dbReference type="ARBA" id="ARBA00025497"/>
    </source>
</evidence>
<dbReference type="GO" id="GO:0005737">
    <property type="term" value="C:cytoplasm"/>
    <property type="evidence" value="ECO:0007669"/>
    <property type="project" value="TreeGrafter"/>
</dbReference>
<protein>
    <submittedName>
        <fullName evidence="9">Uncharacterized protein</fullName>
    </submittedName>
</protein>
<evidence type="ECO:0000256" key="5">
    <source>
        <dbReference type="ARBA" id="ARBA00023212"/>
    </source>
</evidence>
<comment type="function">
    <text evidence="6">Plays an important role in the organization of the cytoskeleton. Binds to and sequesters actin monomers (G actin) and therefore inhibits actin polymerization.</text>
</comment>
<keyword evidence="8" id="KW-0472">Membrane</keyword>
<dbReference type="Pfam" id="PF01290">
    <property type="entry name" value="Thymosin"/>
    <property type="match status" value="1"/>
</dbReference>
<keyword evidence="8" id="KW-1133">Transmembrane helix</keyword>
<feature type="region of interest" description="Disordered" evidence="7">
    <location>
        <begin position="155"/>
        <end position="209"/>
    </location>
</feature>
<dbReference type="GO" id="GO:0003785">
    <property type="term" value="F:actin monomer binding"/>
    <property type="evidence" value="ECO:0007669"/>
    <property type="project" value="InterPro"/>
</dbReference>
<dbReference type="PANTHER" id="PTHR12021">
    <property type="entry name" value="THYMOSIN BETA"/>
    <property type="match status" value="1"/>
</dbReference>
<dbReference type="PROSITE" id="PS00500">
    <property type="entry name" value="THYMOSIN_B4"/>
    <property type="match status" value="1"/>
</dbReference>
<dbReference type="Gene3D" id="2.10.110.10">
    <property type="entry name" value="Cysteine Rich Protein"/>
    <property type="match status" value="1"/>
</dbReference>
<dbReference type="CDD" id="cd09401">
    <property type="entry name" value="LIM_TLP_like"/>
    <property type="match status" value="1"/>
</dbReference>
<comment type="similarity">
    <text evidence="2">Belongs to the thymosin beta family.</text>
</comment>
<comment type="subcellular location">
    <subcellularLocation>
        <location evidence="1">Cytoplasm</location>
        <location evidence="1">Cytoskeleton</location>
    </subcellularLocation>
</comment>
<dbReference type="GO" id="GO:0005856">
    <property type="term" value="C:cytoskeleton"/>
    <property type="evidence" value="ECO:0007669"/>
    <property type="project" value="UniProtKB-SubCell"/>
</dbReference>
<dbReference type="SMART" id="SM00152">
    <property type="entry name" value="THY"/>
    <property type="match status" value="1"/>
</dbReference>
<evidence type="ECO:0000313" key="10">
    <source>
        <dbReference type="Proteomes" id="UP000606274"/>
    </source>
</evidence>
<evidence type="ECO:0000313" key="9">
    <source>
        <dbReference type="EMBL" id="KAF7686710.1"/>
    </source>
</evidence>
<evidence type="ECO:0000256" key="7">
    <source>
        <dbReference type="SAM" id="MobiDB-lite"/>
    </source>
</evidence>
<name>A0A8T0A691_SILME</name>
<sequence length="294" mass="32536">MRITSLDQGRRARCYILNIRLPEVSNRHLDYCRKARSGFTPSAAPLTRQNRENLWLSSHHPSTPSLISNCSSVPVCHPPLTAMVSYCPICGKPVYFGEKKRSLGRDYHPLCLKCHKYESTGVSLSQHCYFLRACSTPDMLLTATVTFISARSPATPLTAKSSSPTAKSPSPTAKSPSPSAKPLSPTTKFPPPTAKPLSPTAKSPPPNAKSLFPTARSPITYEAALWDGSLSLFFVCWFLVLLELCYKVSCMMADKPDISEISHFDKSKLKKTETQEKNPLPTKETIEQEKQCVM</sequence>
<feature type="compositionally biased region" description="Low complexity" evidence="7">
    <location>
        <begin position="157"/>
        <end position="187"/>
    </location>
</feature>
<feature type="transmembrane region" description="Helical" evidence="8">
    <location>
        <begin position="223"/>
        <end position="246"/>
    </location>
</feature>
<dbReference type="SUPFAM" id="SSF57716">
    <property type="entry name" value="Glucocorticoid receptor-like (DNA-binding domain)"/>
    <property type="match status" value="1"/>
</dbReference>
<dbReference type="Gene3D" id="1.20.5.520">
    <property type="entry name" value="Single helix bin"/>
    <property type="match status" value="1"/>
</dbReference>
<dbReference type="GO" id="GO:0030334">
    <property type="term" value="P:regulation of cell migration"/>
    <property type="evidence" value="ECO:0007669"/>
    <property type="project" value="TreeGrafter"/>
</dbReference>
<evidence type="ECO:0000256" key="8">
    <source>
        <dbReference type="SAM" id="Phobius"/>
    </source>
</evidence>
<dbReference type="Proteomes" id="UP000606274">
    <property type="component" value="Unassembled WGS sequence"/>
</dbReference>
<dbReference type="GO" id="GO:0007015">
    <property type="term" value="P:actin filament organization"/>
    <property type="evidence" value="ECO:0007669"/>
    <property type="project" value="InterPro"/>
</dbReference>
<dbReference type="InterPro" id="IPR001152">
    <property type="entry name" value="Beta-thymosin"/>
</dbReference>
<dbReference type="PANTHER" id="PTHR12021:SF26">
    <property type="entry name" value="THYMOSIN BETA"/>
    <property type="match status" value="1"/>
</dbReference>
<keyword evidence="4" id="KW-0009">Actin-binding</keyword>
<dbReference type="EMBL" id="JABFDY010000028">
    <property type="protein sequence ID" value="KAF7686710.1"/>
    <property type="molecule type" value="Genomic_DNA"/>
</dbReference>
<keyword evidence="3" id="KW-0963">Cytoplasm</keyword>
<keyword evidence="5" id="KW-0206">Cytoskeleton</keyword>
<keyword evidence="8" id="KW-0812">Transmembrane</keyword>
<dbReference type="CDD" id="cd22059">
    <property type="entry name" value="WH2_BetaT"/>
    <property type="match status" value="1"/>
</dbReference>
<comment type="caution">
    <text evidence="9">The sequence shown here is derived from an EMBL/GenBank/DDBJ whole genome shotgun (WGS) entry which is preliminary data.</text>
</comment>
<evidence type="ECO:0000256" key="4">
    <source>
        <dbReference type="ARBA" id="ARBA00023203"/>
    </source>
</evidence>
<reference evidence="9" key="1">
    <citation type="submission" date="2020-08" db="EMBL/GenBank/DDBJ databases">
        <title>Chromosome-level assembly of Southern catfish (Silurus meridionalis) provides insights into visual adaptation to the nocturnal and benthic lifestyles.</title>
        <authorList>
            <person name="Zhang Y."/>
            <person name="Wang D."/>
            <person name="Peng Z."/>
        </authorList>
    </citation>
    <scope>NUCLEOTIDE SEQUENCE</scope>
    <source>
        <strain evidence="9">SWU-2019-XX</strain>
        <tissue evidence="9">Muscle</tissue>
    </source>
</reference>